<dbReference type="InterPro" id="IPR003959">
    <property type="entry name" value="ATPase_AAA_core"/>
</dbReference>
<dbReference type="PANTHER" id="PTHR23077">
    <property type="entry name" value="AAA-FAMILY ATPASE"/>
    <property type="match status" value="1"/>
</dbReference>
<keyword evidence="3" id="KW-0812">Transmembrane</keyword>
<dbReference type="GO" id="GO:0016887">
    <property type="term" value="F:ATP hydrolysis activity"/>
    <property type="evidence" value="ECO:0007669"/>
    <property type="project" value="InterPro"/>
</dbReference>
<keyword evidence="5" id="KW-0132">Cell division</keyword>
<keyword evidence="1" id="KW-0547">Nucleotide-binding</keyword>
<dbReference type="SUPFAM" id="SSF52540">
    <property type="entry name" value="P-loop containing nucleoside triphosphate hydrolases"/>
    <property type="match status" value="1"/>
</dbReference>
<keyword evidence="5" id="KW-0150">Chloroplast</keyword>
<evidence type="ECO:0000256" key="1">
    <source>
        <dbReference type="ARBA" id="ARBA00022741"/>
    </source>
</evidence>
<gene>
    <name evidence="5" type="primary">ftsH</name>
</gene>
<keyword evidence="3" id="KW-0472">Membrane</keyword>
<dbReference type="PANTHER" id="PTHR23077:SF171">
    <property type="entry name" value="NUCLEAR VALOSIN-CONTAINING PROTEIN-LIKE"/>
    <property type="match status" value="1"/>
</dbReference>
<keyword evidence="2" id="KW-0067">ATP-binding</keyword>
<evidence type="ECO:0000259" key="4">
    <source>
        <dbReference type="Pfam" id="PF00004"/>
    </source>
</evidence>
<feature type="transmembrane region" description="Helical" evidence="3">
    <location>
        <begin position="555"/>
        <end position="574"/>
    </location>
</feature>
<geneLocation type="chloroplast" evidence="5"/>
<accession>A0A191T4N6</accession>
<reference evidence="5" key="1">
    <citation type="journal article" date="2016" name="Front. Plant Sci.">
        <title>Comparative Chloroplast Genome Analyses of Streptophyte Green Algae Uncover Major Structural Alterations in the Klebsormidiophyceae, Coleochaetophyceae and Zygnematophyceae.</title>
        <authorList>
            <person name="Lemieux C."/>
            <person name="Otis C."/>
            <person name="Turmel M."/>
        </authorList>
    </citation>
    <scope>NUCLEOTIDE SEQUENCE</scope>
</reference>
<keyword evidence="5" id="KW-0131">Cell cycle</keyword>
<dbReference type="InterPro" id="IPR050168">
    <property type="entry name" value="AAA_ATPase_domain"/>
</dbReference>
<organism evidence="5">
    <name type="scientific">Entransia fimbriata</name>
    <dbReference type="NCBI Taxonomy" id="130991"/>
    <lineage>
        <taxon>Eukaryota</taxon>
        <taxon>Viridiplantae</taxon>
        <taxon>Streptophyta</taxon>
        <taxon>Klebsormidiophyceae</taxon>
        <taxon>Entransiales</taxon>
        <taxon>Entransiaceae</taxon>
        <taxon>Entransia</taxon>
    </lineage>
</organism>
<proteinExistence type="predicted"/>
<keyword evidence="5" id="KW-0934">Plastid</keyword>
<dbReference type="Pfam" id="PF00004">
    <property type="entry name" value="AAA"/>
    <property type="match status" value="1"/>
</dbReference>
<dbReference type="EMBL" id="KU646490">
    <property type="protein sequence ID" value="ANI25354.1"/>
    <property type="molecule type" value="Genomic_DNA"/>
</dbReference>
<dbReference type="RefSeq" id="YP_009256639.1">
    <property type="nucleotide sequence ID" value="NC_030313.1"/>
</dbReference>
<protein>
    <submittedName>
        <fullName evidence="5">Cell division protein</fullName>
    </submittedName>
</protein>
<dbReference type="InterPro" id="IPR027417">
    <property type="entry name" value="P-loop_NTPase"/>
</dbReference>
<keyword evidence="3" id="KW-1133">Transmembrane helix</keyword>
<feature type="domain" description="ATPase AAA-type core" evidence="4">
    <location>
        <begin position="686"/>
        <end position="848"/>
    </location>
</feature>
<evidence type="ECO:0000313" key="5">
    <source>
        <dbReference type="EMBL" id="ANI25354.1"/>
    </source>
</evidence>
<dbReference type="GO" id="GO:0005524">
    <property type="term" value="F:ATP binding"/>
    <property type="evidence" value="ECO:0007669"/>
    <property type="project" value="UniProtKB-KW"/>
</dbReference>
<dbReference type="Gene3D" id="3.40.50.300">
    <property type="entry name" value="P-loop containing nucleotide triphosphate hydrolases"/>
    <property type="match status" value="1"/>
</dbReference>
<sequence length="1432" mass="169796">MISAQFCHEQDFQMIETSNALRAFDNKNLFQGNLIHDCFNDYFYQLHDTEFFDAGANQASLVTKSIFFFVVQIHSLASLYKRLFCLFTKKKLTQKTLVILNLDKYKDLRSSKRISNLNVSGDCQLNIDFFSMVMPSKKYINIHTGNEYKKISNCMQTLTTKNLSIRSTFIREFLKIYYLINIQNKTPVEHSKFSIQHLFKIPLLRETQSLQQQFNENCIRSGSILKKVHLISMNPIYQDFKYTRFFVLNKKHLQGFQYAKKRFDNRIISNLLCKNYGYKIFKNNIFISYAKTFEDKVFDNVINVIDKKNKNNHEKYRTQNLKNKLLIVLNEREKIQHIKLSDYSKRLGTPYKKLLWDNLGSLSGKFNETEFSSFVSFLLEIINVPSSSEYRYKVNPSYFCPNLSQSLKDPFQYLHFFHFCYLDRFVKKFILGLVVLEHFGLFLAILVDIRLSMIKSIYCVIPFRYGIHNFERFIDNIFSSQQILLSNIKTNVSVQLRTHENININSNKQKYNHFRITPIVRFWPFMFFDEINLKKKNLHSISLTFIFQATKSFQAILLIISSFIITPIMLNRFVHSISLVSIINKYFKQNASLNNSWYYQIIHKIIQQLKNLYLNTAIQKFFFFYFTGLVPWIKIWPYKITHVIGHERLIHEFEKTSFVFKFSSMVISPPNYKGLFRIMRNLVTRYLLIGPVGSGKHSLIYGMAADSYLPLLSLNCNKLLRGDSYYSLFRFNDKQRFYAFFEIAKLLSPCIVLVEGIERNIRKDVVLFSSSPIKNDFISSSDSSHSNDEFNDLSVSMLSYEELLFMLLKQISSLKWSGVFLVAITSTPSDMDPAFLRKKRFTRIFFLDLPKDFERQKIFQSFFIKKGLSKFSASFLNRIVYLTAGCTSAELLKLTNEFHSHSLYKDSKDQYMNLLDLEIVFTQVVKGLVKENSKKGLYLDFVFSNVGNFFIKWKIANDFFVSTILIDPNIYRTRFHYLQSFYRENNTSKFLLKEANLLSQISQSLGYIAAKDCWLRIKENGWEQKTRTCTVFQKRLITIVISLIQYLMNTFPVLGTVIINHKYSLFSYLKTLFFYKNALRVCKENIIPLSSSRLGNFLNYSFLRKSQIHYTLDFSVCYLFEEFDLNKESFLGIINPFVLYEDSIVTLNRIMQEEDALQWFEVNKQQQIIIHNFFSQQQGKEELQKNTTQNIKKKHFLEKTDIQLLENSLDSYQYLEPQWDEQHTFQTFFFKMNKHTSFSSNNLDAVAWQLQNHAKIFFQPRLNVLQSYLPLFISKIVPFNESEKYHRLDKIYQWVFGSIEEIYTNLESSFSKDQKDKRSHKNQMIYKQVTFIEPVFLENQQRFWEEILVKDLIMTDFFLRKTRLIDMRTCDLGSFVSITNHKQWSTIRYRNNLEKIVYSMIQDIYVWVADILIKESESLENIIFSLEMDKGF</sequence>
<dbReference type="Gene3D" id="1.10.8.60">
    <property type="match status" value="1"/>
</dbReference>
<dbReference type="GO" id="GO:0051301">
    <property type="term" value="P:cell division"/>
    <property type="evidence" value="ECO:0007669"/>
    <property type="project" value="UniProtKB-KW"/>
</dbReference>
<evidence type="ECO:0000256" key="3">
    <source>
        <dbReference type="SAM" id="Phobius"/>
    </source>
</evidence>
<name>A0A191T4N6_9VIRI</name>
<dbReference type="GeneID" id="27986409"/>
<evidence type="ECO:0000256" key="2">
    <source>
        <dbReference type="ARBA" id="ARBA00022840"/>
    </source>
</evidence>